<dbReference type="Proteomes" id="UP001272097">
    <property type="component" value="Unassembled WGS sequence"/>
</dbReference>
<comment type="caution">
    <text evidence="3">The sequence shown here is derived from an EMBL/GenBank/DDBJ whole genome shotgun (WGS) entry which is preliminary data.</text>
</comment>
<evidence type="ECO:0000313" key="4">
    <source>
        <dbReference type="Proteomes" id="UP001272097"/>
    </source>
</evidence>
<keyword evidence="1" id="KW-1133">Transmembrane helix</keyword>
<gene>
    <name evidence="3" type="ORF">RFM51_30210</name>
</gene>
<organism evidence="3 4">
    <name type="scientific">Mesorhizobium australafricanum</name>
    <dbReference type="NCBI Taxonomy" id="3072311"/>
    <lineage>
        <taxon>Bacteria</taxon>
        <taxon>Pseudomonadati</taxon>
        <taxon>Pseudomonadota</taxon>
        <taxon>Alphaproteobacteria</taxon>
        <taxon>Hyphomicrobiales</taxon>
        <taxon>Phyllobacteriaceae</taxon>
        <taxon>Mesorhizobium</taxon>
    </lineage>
</organism>
<feature type="transmembrane region" description="Helical" evidence="1">
    <location>
        <begin position="12"/>
        <end position="30"/>
    </location>
</feature>
<evidence type="ECO:0000256" key="1">
    <source>
        <dbReference type="SAM" id="Phobius"/>
    </source>
</evidence>
<keyword evidence="1" id="KW-0472">Membrane</keyword>
<feature type="transmembrane region" description="Helical" evidence="1">
    <location>
        <begin position="42"/>
        <end position="63"/>
    </location>
</feature>
<sequence>MPEIQHIHPILVHFPIVLMYALVVIDLAALANRNAVTTRSGVGTISTFAAVAAGLFAVGTWFFGGMALDHAEAAGFSSEIAEIHEGLGEISALTFLGWGLLRLALWVRNRELATLALAIPAIEIAGAALVTATGYYGGQLVYDLGVNVTKAAVGG</sequence>
<dbReference type="InterPro" id="IPR019251">
    <property type="entry name" value="DUF2231_TM"/>
</dbReference>
<name>A0ABU4X694_9HYPH</name>
<feature type="transmembrane region" description="Helical" evidence="1">
    <location>
        <begin position="83"/>
        <end position="105"/>
    </location>
</feature>
<dbReference type="RefSeq" id="WP_320217826.1">
    <property type="nucleotide sequence ID" value="NZ_JAVIIS010000090.1"/>
</dbReference>
<protein>
    <submittedName>
        <fullName evidence="3">DUF2231 domain-containing protein</fullName>
    </submittedName>
</protein>
<accession>A0ABU4X694</accession>
<proteinExistence type="predicted"/>
<evidence type="ECO:0000313" key="3">
    <source>
        <dbReference type="EMBL" id="MDX8443847.1"/>
    </source>
</evidence>
<keyword evidence="4" id="KW-1185">Reference proteome</keyword>
<keyword evidence="1" id="KW-0812">Transmembrane</keyword>
<feature type="transmembrane region" description="Helical" evidence="1">
    <location>
        <begin position="112"/>
        <end position="136"/>
    </location>
</feature>
<evidence type="ECO:0000259" key="2">
    <source>
        <dbReference type="Pfam" id="PF09990"/>
    </source>
</evidence>
<reference evidence="3 4" key="1">
    <citation type="submission" date="2023-08" db="EMBL/GenBank/DDBJ databases">
        <title>Implementing the SeqCode for naming new Mesorhizobium species isolated from Vachellia karroo root nodules.</title>
        <authorList>
            <person name="Van Lill M."/>
        </authorList>
    </citation>
    <scope>NUCLEOTIDE SEQUENCE [LARGE SCALE GENOMIC DNA]</scope>
    <source>
        <strain evidence="3 4">VK3E</strain>
    </source>
</reference>
<feature type="domain" description="DUF2231" evidence="2">
    <location>
        <begin position="7"/>
        <end position="149"/>
    </location>
</feature>
<dbReference type="EMBL" id="JAVIIS010000090">
    <property type="protein sequence ID" value="MDX8443847.1"/>
    <property type="molecule type" value="Genomic_DNA"/>
</dbReference>
<dbReference type="Pfam" id="PF09990">
    <property type="entry name" value="DUF2231"/>
    <property type="match status" value="1"/>
</dbReference>